<accession>A0A432YWQ9</accession>
<gene>
    <name evidence="8" type="ORF">CWI73_02565</name>
</gene>
<dbReference type="InterPro" id="IPR036388">
    <property type="entry name" value="WH-like_DNA-bd_sf"/>
</dbReference>
<dbReference type="Proteomes" id="UP000288361">
    <property type="component" value="Unassembled WGS sequence"/>
</dbReference>
<comment type="similarity">
    <text evidence="1">Belongs to the sigma-70 factor family. ECF subfamily.</text>
</comment>
<keyword evidence="4" id="KW-0238">DNA-binding</keyword>
<dbReference type="Gene3D" id="1.10.1740.10">
    <property type="match status" value="1"/>
</dbReference>
<dbReference type="Pfam" id="PF04542">
    <property type="entry name" value="Sigma70_r2"/>
    <property type="match status" value="1"/>
</dbReference>
<dbReference type="SUPFAM" id="SSF88659">
    <property type="entry name" value="Sigma3 and sigma4 domains of RNA polymerase sigma factors"/>
    <property type="match status" value="1"/>
</dbReference>
<proteinExistence type="inferred from homology"/>
<evidence type="ECO:0000256" key="1">
    <source>
        <dbReference type="ARBA" id="ARBA00010641"/>
    </source>
</evidence>
<name>A0A432YWQ9_9GAMM</name>
<evidence type="ECO:0000313" key="8">
    <source>
        <dbReference type="EMBL" id="RUO67759.1"/>
    </source>
</evidence>
<dbReference type="GO" id="GO:0016987">
    <property type="term" value="F:sigma factor activity"/>
    <property type="evidence" value="ECO:0007669"/>
    <property type="project" value="UniProtKB-KW"/>
</dbReference>
<dbReference type="EMBL" id="PIQA01000001">
    <property type="protein sequence ID" value="RUO67759.1"/>
    <property type="molecule type" value="Genomic_DNA"/>
</dbReference>
<dbReference type="InterPro" id="IPR013249">
    <property type="entry name" value="RNA_pol_sigma70_r4_t2"/>
</dbReference>
<dbReference type="Gene3D" id="1.10.10.10">
    <property type="entry name" value="Winged helix-like DNA-binding domain superfamily/Winged helix DNA-binding domain"/>
    <property type="match status" value="1"/>
</dbReference>
<evidence type="ECO:0000256" key="4">
    <source>
        <dbReference type="ARBA" id="ARBA00023125"/>
    </source>
</evidence>
<evidence type="ECO:0000259" key="7">
    <source>
        <dbReference type="Pfam" id="PF08281"/>
    </source>
</evidence>
<dbReference type="SUPFAM" id="SSF88946">
    <property type="entry name" value="Sigma2 domain of RNA polymerase sigma factors"/>
    <property type="match status" value="1"/>
</dbReference>
<keyword evidence="2" id="KW-0805">Transcription regulation</keyword>
<evidence type="ECO:0000256" key="3">
    <source>
        <dbReference type="ARBA" id="ARBA00023082"/>
    </source>
</evidence>
<reference evidence="8 9" key="1">
    <citation type="journal article" date="2011" name="Front. Microbiol.">
        <title>Genomic signatures of strain selection and enhancement in Bacillus atrophaeus var. globigii, a historical biowarfare simulant.</title>
        <authorList>
            <person name="Gibbons H.S."/>
            <person name="Broomall S.M."/>
            <person name="McNew L.A."/>
            <person name="Daligault H."/>
            <person name="Chapman C."/>
            <person name="Bruce D."/>
            <person name="Karavis M."/>
            <person name="Krepps M."/>
            <person name="McGregor P.A."/>
            <person name="Hong C."/>
            <person name="Park K.H."/>
            <person name="Akmal A."/>
            <person name="Feldman A."/>
            <person name="Lin J.S."/>
            <person name="Chang W.E."/>
            <person name="Higgs B.W."/>
            <person name="Demirev P."/>
            <person name="Lindquist J."/>
            <person name="Liem A."/>
            <person name="Fochler E."/>
            <person name="Read T.D."/>
            <person name="Tapia R."/>
            <person name="Johnson S."/>
            <person name="Bishop-Lilly K.A."/>
            <person name="Detter C."/>
            <person name="Han C."/>
            <person name="Sozhamannan S."/>
            <person name="Rosenzweig C.N."/>
            <person name="Skowronski E.W."/>
        </authorList>
    </citation>
    <scope>NUCLEOTIDE SEQUENCE [LARGE SCALE GENOMIC DNA]</scope>
    <source>
        <strain evidence="8 9">TPS4-2</strain>
    </source>
</reference>
<evidence type="ECO:0000256" key="2">
    <source>
        <dbReference type="ARBA" id="ARBA00023015"/>
    </source>
</evidence>
<evidence type="ECO:0000313" key="9">
    <source>
        <dbReference type="Proteomes" id="UP000288361"/>
    </source>
</evidence>
<feature type="domain" description="RNA polymerase sigma-70 region 2" evidence="6">
    <location>
        <begin position="26"/>
        <end position="96"/>
    </location>
</feature>
<feature type="domain" description="RNA polymerase sigma factor 70 region 4 type 2" evidence="7">
    <location>
        <begin position="129"/>
        <end position="178"/>
    </location>
</feature>
<evidence type="ECO:0000259" key="6">
    <source>
        <dbReference type="Pfam" id="PF04542"/>
    </source>
</evidence>
<dbReference type="InterPro" id="IPR013324">
    <property type="entry name" value="RNA_pol_sigma_r3/r4-like"/>
</dbReference>
<dbReference type="InterPro" id="IPR013325">
    <property type="entry name" value="RNA_pol_sigma_r2"/>
</dbReference>
<dbReference type="GO" id="GO:0006352">
    <property type="term" value="P:DNA-templated transcription initiation"/>
    <property type="evidence" value="ECO:0007669"/>
    <property type="project" value="InterPro"/>
</dbReference>
<dbReference type="AlphaFoldDB" id="A0A432YWQ9"/>
<dbReference type="PANTHER" id="PTHR43133">
    <property type="entry name" value="RNA POLYMERASE ECF-TYPE SIGMA FACTO"/>
    <property type="match status" value="1"/>
</dbReference>
<dbReference type="NCBIfam" id="TIGR02937">
    <property type="entry name" value="sigma70-ECF"/>
    <property type="match status" value="1"/>
</dbReference>
<sequence length="198" mass="23036">MRQHVILFKSKATFSPTASNRLIERLISEYDITLRRFVRVRTGKFEEYDDVMQEIYVKLSQVSDLHKRLSGRMSTVKNYLLQIANHVIIDRARRSASRCASAHISQVEELHFTDLTSPERAYTNKDILERIELALSSLKHEHKRAFLLNRINGMSYREISDQMDVSVSTVEKYISSALHEIRKATKGLEPVNSESFYE</sequence>
<dbReference type="PANTHER" id="PTHR43133:SF8">
    <property type="entry name" value="RNA POLYMERASE SIGMA FACTOR HI_1459-RELATED"/>
    <property type="match status" value="1"/>
</dbReference>
<dbReference type="Pfam" id="PF08281">
    <property type="entry name" value="Sigma70_r4_2"/>
    <property type="match status" value="1"/>
</dbReference>
<keyword evidence="3" id="KW-0731">Sigma factor</keyword>
<comment type="caution">
    <text evidence="8">The sequence shown here is derived from an EMBL/GenBank/DDBJ whole genome shotgun (WGS) entry which is preliminary data.</text>
</comment>
<protein>
    <submittedName>
        <fullName evidence="8">RNA polymerase sigma factor</fullName>
    </submittedName>
</protein>
<dbReference type="GO" id="GO:0003677">
    <property type="term" value="F:DNA binding"/>
    <property type="evidence" value="ECO:0007669"/>
    <property type="project" value="UniProtKB-KW"/>
</dbReference>
<evidence type="ECO:0000256" key="5">
    <source>
        <dbReference type="ARBA" id="ARBA00023163"/>
    </source>
</evidence>
<organism evidence="8 9">
    <name type="scientific">Idiomarina piscisalsi</name>
    <dbReference type="NCBI Taxonomy" id="1096243"/>
    <lineage>
        <taxon>Bacteria</taxon>
        <taxon>Pseudomonadati</taxon>
        <taxon>Pseudomonadota</taxon>
        <taxon>Gammaproteobacteria</taxon>
        <taxon>Alteromonadales</taxon>
        <taxon>Idiomarinaceae</taxon>
        <taxon>Idiomarina</taxon>
    </lineage>
</organism>
<dbReference type="InterPro" id="IPR007627">
    <property type="entry name" value="RNA_pol_sigma70_r2"/>
</dbReference>
<keyword evidence="5" id="KW-0804">Transcription</keyword>
<dbReference type="InterPro" id="IPR039425">
    <property type="entry name" value="RNA_pol_sigma-70-like"/>
</dbReference>
<dbReference type="InterPro" id="IPR014284">
    <property type="entry name" value="RNA_pol_sigma-70_dom"/>
</dbReference>